<dbReference type="EMBL" id="CP044458">
    <property type="protein sequence ID" value="QIC72070.1"/>
    <property type="molecule type" value="Genomic_DNA"/>
</dbReference>
<accession>A0A6C0Y7I8</accession>
<sequence length="88" mass="9668">MSQLTKQHIEAIKEAVSKKLSEVAAGWHSQSKMHSSETEYGDGYCAGQEGCSEHLYELIEEVMGEIDQAAKDAVEDDAEDQEVAHCVP</sequence>
<evidence type="ECO:0000313" key="1">
    <source>
        <dbReference type="EMBL" id="QIC72070.1"/>
    </source>
</evidence>
<keyword evidence="1" id="KW-0614">Plasmid</keyword>
<gene>
    <name evidence="1" type="ORF">FSC09_17075</name>
</gene>
<dbReference type="Proteomes" id="UP000503440">
    <property type="component" value="Plasmid pB18-3"/>
</dbReference>
<name>A0A6C0Y7I8_9GAMM</name>
<protein>
    <submittedName>
        <fullName evidence="1">Uncharacterized protein</fullName>
    </submittedName>
</protein>
<organism evidence="1 2">
    <name type="scientific">Acinetobacter indicus</name>
    <dbReference type="NCBI Taxonomy" id="756892"/>
    <lineage>
        <taxon>Bacteria</taxon>
        <taxon>Pseudomonadati</taxon>
        <taxon>Pseudomonadota</taxon>
        <taxon>Gammaproteobacteria</taxon>
        <taxon>Moraxellales</taxon>
        <taxon>Moraxellaceae</taxon>
        <taxon>Acinetobacter</taxon>
    </lineage>
</organism>
<reference evidence="1 2" key="1">
    <citation type="submission" date="2019-09" db="EMBL/GenBank/DDBJ databases">
        <title>Non-baumannii Acinetobacter spp. carrying blaNDM-1 isolated in China.</title>
        <authorList>
            <person name="Cui C."/>
            <person name="Chen C."/>
            <person name="Sun J."/>
            <person name="Liu Y."/>
        </authorList>
    </citation>
    <scope>NUCLEOTIDE SEQUENCE [LARGE SCALE GENOMIC DNA]</scope>
    <source>
        <strain evidence="1 2">B18</strain>
        <plasmid evidence="2">pb18-3</plasmid>
    </source>
</reference>
<dbReference type="AlphaFoldDB" id="A0A6C0Y7I8"/>
<dbReference type="RefSeq" id="WP_163146629.1">
    <property type="nucleotide sequence ID" value="NZ_CP044458.1"/>
</dbReference>
<proteinExistence type="predicted"/>
<evidence type="ECO:0000313" key="2">
    <source>
        <dbReference type="Proteomes" id="UP000503440"/>
    </source>
</evidence>
<geneLocation type="plasmid" evidence="2">
    <name>pb18-3</name>
</geneLocation>